<protein>
    <submittedName>
        <fullName evidence="2">DUF1127 domain-containing protein</fullName>
    </submittedName>
</protein>
<organism evidence="2 3">
    <name type="scientific">Rhizobium jaguaris</name>
    <dbReference type="NCBI Taxonomy" id="1312183"/>
    <lineage>
        <taxon>Bacteria</taxon>
        <taxon>Pseudomonadati</taxon>
        <taxon>Pseudomonadota</taxon>
        <taxon>Alphaproteobacteria</taxon>
        <taxon>Hyphomicrobiales</taxon>
        <taxon>Rhizobiaceae</taxon>
        <taxon>Rhizobium/Agrobacterium group</taxon>
        <taxon>Rhizobium</taxon>
    </lineage>
</organism>
<dbReference type="OrthoDB" id="8399238at2"/>
<evidence type="ECO:0000313" key="2">
    <source>
        <dbReference type="EMBL" id="AYG59290.1"/>
    </source>
</evidence>
<dbReference type="AlphaFoldDB" id="A0A387FJ01"/>
<name>A0A387FJ01_9HYPH</name>
<dbReference type="RefSeq" id="WP_120704305.1">
    <property type="nucleotide sequence ID" value="NZ_CP032694.1"/>
</dbReference>
<dbReference type="Proteomes" id="UP000282195">
    <property type="component" value="Chromosome"/>
</dbReference>
<reference evidence="2 3" key="1">
    <citation type="submission" date="2018-10" db="EMBL/GenBank/DDBJ databases">
        <title>Rhizobium etli, R. leguminosarum and a new Rhizobium genospecies from Phaseolus dumosus.</title>
        <authorList>
            <person name="Ramirez-Puebla S.T."/>
            <person name="Rogel-Hernandez M.A."/>
            <person name="Guerrero G."/>
            <person name="Ormeno-Orrillo E."/>
            <person name="Martinez-Romero J.C."/>
            <person name="Negrete-Yankelevich S."/>
            <person name="Martinez-Romero E."/>
        </authorList>
    </citation>
    <scope>NUCLEOTIDE SEQUENCE [LARGE SCALE GENOMIC DNA]</scope>
    <source>
        <strain evidence="2 3">CCGE525</strain>
    </source>
</reference>
<sequence>MDTIDTIHPNRSTVADEGTPRIFGRISRLARRALDAFAVWMQKRESRWTLRYLTDDELRDIGLTRHESMAEASKSFFWD</sequence>
<dbReference type="InterPro" id="IPR009506">
    <property type="entry name" value="YjiS-like"/>
</dbReference>
<evidence type="ECO:0000259" key="1">
    <source>
        <dbReference type="Pfam" id="PF06568"/>
    </source>
</evidence>
<evidence type="ECO:0000313" key="3">
    <source>
        <dbReference type="Proteomes" id="UP000282195"/>
    </source>
</evidence>
<gene>
    <name evidence="2" type="ORF">CCGE525_11175</name>
</gene>
<dbReference type="Pfam" id="PF06568">
    <property type="entry name" value="YjiS-like"/>
    <property type="match status" value="1"/>
</dbReference>
<dbReference type="KEGG" id="rjg:CCGE525_11175"/>
<keyword evidence="3" id="KW-1185">Reference proteome</keyword>
<proteinExistence type="predicted"/>
<feature type="domain" description="YjiS-like" evidence="1">
    <location>
        <begin position="35"/>
        <end position="65"/>
    </location>
</feature>
<accession>A0A387FJ01</accession>
<dbReference type="EMBL" id="CP032694">
    <property type="protein sequence ID" value="AYG59290.1"/>
    <property type="molecule type" value="Genomic_DNA"/>
</dbReference>